<dbReference type="InterPro" id="IPR003812">
    <property type="entry name" value="Fido"/>
</dbReference>
<feature type="binding site" evidence="1">
    <location>
        <position position="200"/>
    </location>
    <ligand>
        <name>ATP</name>
        <dbReference type="ChEBI" id="CHEBI:30616"/>
    </ligand>
</feature>
<dbReference type="Pfam" id="PF13784">
    <property type="entry name" value="Fic_N"/>
    <property type="match status" value="1"/>
</dbReference>
<dbReference type="AlphaFoldDB" id="A0A4Q2R9V5"/>
<keyword evidence="1" id="KW-0067">ATP-binding</keyword>
<evidence type="ECO:0000313" key="5">
    <source>
        <dbReference type="EMBL" id="RYB03725.1"/>
    </source>
</evidence>
<dbReference type="InterPro" id="IPR040198">
    <property type="entry name" value="Fido_containing"/>
</dbReference>
<dbReference type="PIRSF" id="PIRSF038925">
    <property type="entry name" value="AMP-prot_trans"/>
    <property type="match status" value="1"/>
</dbReference>
<feature type="active site" evidence="2">
    <location>
        <position position="200"/>
    </location>
</feature>
<sequence length="371" mass="41563">MTVLYHLGRFPPDRLDWQRLLPLIGPANAAVALYRGALLSVPNPDVLLSPLTAQEAVLSSRIEGTQATLGEVLEFEAEGDANNETTPKTADIQEVLNYRAALREATQLLRVLPLSQRVIRQTHAVLMQGVRGRNKAPGEYRGVSNWIGPTGAGVESARFVPCGADKLRGCMDRLESYIHEAAPDRLVQLAIVHAEFEAIHPFLDGNGRLGRLMIPLFLFSHGLLEQPNFYMSEFLEQNREKYYECLLATSARDDWTGWCEFFLKGLIAQAEVNQRKAQAIGNLYRERLDWIAQETRSQYAVRALDWMFGRPIFKTSDFTAAAEIPAPTAIRILRIVRDRGLLREIRPASGRRPAILAFAELLNIAEGRAAF</sequence>
<dbReference type="PANTHER" id="PTHR13504:SF38">
    <property type="entry name" value="FIDO DOMAIN-CONTAINING PROTEIN"/>
    <property type="match status" value="1"/>
</dbReference>
<proteinExistence type="predicted"/>
<keyword evidence="6" id="KW-1185">Reference proteome</keyword>
<dbReference type="InterPro" id="IPR025758">
    <property type="entry name" value="Fic/DOC_N"/>
</dbReference>
<evidence type="ECO:0000256" key="2">
    <source>
        <dbReference type="PIRSR" id="PIRSR640198-1"/>
    </source>
</evidence>
<protein>
    <submittedName>
        <fullName evidence="5">Fic family protein</fullName>
    </submittedName>
</protein>
<feature type="binding site" evidence="3">
    <location>
        <begin position="204"/>
        <end position="211"/>
    </location>
    <ligand>
        <name>ATP</name>
        <dbReference type="ChEBI" id="CHEBI:30616"/>
    </ligand>
</feature>
<dbReference type="GO" id="GO:0005524">
    <property type="term" value="F:ATP binding"/>
    <property type="evidence" value="ECO:0007669"/>
    <property type="project" value="UniProtKB-KW"/>
</dbReference>
<gene>
    <name evidence="5" type="ORF">D3272_16420</name>
</gene>
<organism evidence="5 6">
    <name type="scientific">Lichenibacterium ramalinae</name>
    <dbReference type="NCBI Taxonomy" id="2316527"/>
    <lineage>
        <taxon>Bacteria</taxon>
        <taxon>Pseudomonadati</taxon>
        <taxon>Pseudomonadota</taxon>
        <taxon>Alphaproteobacteria</taxon>
        <taxon>Hyphomicrobiales</taxon>
        <taxon>Lichenihabitantaceae</taxon>
        <taxon>Lichenibacterium</taxon>
    </lineage>
</organism>
<dbReference type="InterPro" id="IPR036597">
    <property type="entry name" value="Fido-like_dom_sf"/>
</dbReference>
<name>A0A4Q2R9V5_9HYPH</name>
<evidence type="ECO:0000256" key="1">
    <source>
        <dbReference type="PIRSR" id="PIRSR038925-1"/>
    </source>
</evidence>
<dbReference type="Gene3D" id="1.10.3290.10">
    <property type="entry name" value="Fido-like domain"/>
    <property type="match status" value="1"/>
</dbReference>
<comment type="caution">
    <text evidence="5">The sequence shown here is derived from an EMBL/GenBank/DDBJ whole genome shotgun (WGS) entry which is preliminary data.</text>
</comment>
<feature type="binding site" evidence="1">
    <location>
        <begin position="205"/>
        <end position="211"/>
    </location>
    <ligand>
        <name>ATP</name>
        <dbReference type="ChEBI" id="CHEBI:30616"/>
    </ligand>
</feature>
<evidence type="ECO:0000256" key="3">
    <source>
        <dbReference type="PIRSR" id="PIRSR640198-2"/>
    </source>
</evidence>
<accession>A0A4Q2R9V5</accession>
<dbReference type="OrthoDB" id="9813719at2"/>
<dbReference type="EMBL" id="QYBC01000013">
    <property type="protein sequence ID" value="RYB03725.1"/>
    <property type="molecule type" value="Genomic_DNA"/>
</dbReference>
<evidence type="ECO:0000313" key="6">
    <source>
        <dbReference type="Proteomes" id="UP000289411"/>
    </source>
</evidence>
<dbReference type="PANTHER" id="PTHR13504">
    <property type="entry name" value="FIDO DOMAIN-CONTAINING PROTEIN DDB_G0283145"/>
    <property type="match status" value="1"/>
</dbReference>
<evidence type="ECO:0000259" key="4">
    <source>
        <dbReference type="PROSITE" id="PS51459"/>
    </source>
</evidence>
<feature type="domain" description="Fido" evidence="4">
    <location>
        <begin position="114"/>
        <end position="264"/>
    </location>
</feature>
<dbReference type="Pfam" id="PF02661">
    <property type="entry name" value="Fic"/>
    <property type="match status" value="1"/>
</dbReference>
<reference evidence="5 6" key="1">
    <citation type="submission" date="2018-09" db="EMBL/GenBank/DDBJ databases">
        <authorList>
            <person name="Grouzdev D.S."/>
            <person name="Krutkina M.S."/>
        </authorList>
    </citation>
    <scope>NUCLEOTIDE SEQUENCE [LARGE SCALE GENOMIC DNA]</scope>
    <source>
        <strain evidence="5 6">RmlP001</strain>
    </source>
</reference>
<dbReference type="Proteomes" id="UP000289411">
    <property type="component" value="Unassembled WGS sequence"/>
</dbReference>
<keyword evidence="1" id="KW-0547">Nucleotide-binding</keyword>
<reference evidence="5 6" key="2">
    <citation type="submission" date="2019-02" db="EMBL/GenBank/DDBJ databases">
        <title>'Lichenibacterium ramalinii' gen. nov. sp. nov., 'Lichenibacterium minor' gen. nov. sp. nov.</title>
        <authorList>
            <person name="Pankratov T."/>
        </authorList>
    </citation>
    <scope>NUCLEOTIDE SEQUENCE [LARGE SCALE GENOMIC DNA]</scope>
    <source>
        <strain evidence="5 6">RmlP001</strain>
    </source>
</reference>
<dbReference type="SUPFAM" id="SSF140931">
    <property type="entry name" value="Fic-like"/>
    <property type="match status" value="1"/>
</dbReference>
<dbReference type="RefSeq" id="WP_129220294.1">
    <property type="nucleotide sequence ID" value="NZ_QYBC01000013.1"/>
</dbReference>
<feature type="binding site" evidence="1">
    <location>
        <position position="63"/>
    </location>
    <ligand>
        <name>ATP</name>
        <dbReference type="ChEBI" id="CHEBI:30616"/>
    </ligand>
</feature>
<dbReference type="PROSITE" id="PS51459">
    <property type="entry name" value="FIDO"/>
    <property type="match status" value="1"/>
</dbReference>
<feature type="binding site" evidence="3">
    <location>
        <begin position="242"/>
        <end position="243"/>
    </location>
    <ligand>
        <name>ATP</name>
        <dbReference type="ChEBI" id="CHEBI:30616"/>
    </ligand>
</feature>
<feature type="binding site" evidence="1">
    <location>
        <position position="242"/>
    </location>
    <ligand>
        <name>ATP</name>
        <dbReference type="ChEBI" id="CHEBI:30616"/>
    </ligand>
</feature>
<dbReference type="InterPro" id="IPR026287">
    <property type="entry name" value="SoFic-like"/>
</dbReference>